<dbReference type="Proteomes" id="UP000722485">
    <property type="component" value="Unassembled WGS sequence"/>
</dbReference>
<evidence type="ECO:0000313" key="2">
    <source>
        <dbReference type="EMBL" id="KAF7554154.1"/>
    </source>
</evidence>
<dbReference type="EMBL" id="JAANBB010000036">
    <property type="protein sequence ID" value="KAF7554154.1"/>
    <property type="molecule type" value="Genomic_DNA"/>
</dbReference>
<dbReference type="OrthoDB" id="5135333at2759"/>
<dbReference type="PANTHER" id="PTHR33112:SF12">
    <property type="entry name" value="HETEROKARYON INCOMPATIBILITY DOMAIN-CONTAINING PROTEIN"/>
    <property type="match status" value="1"/>
</dbReference>
<feature type="domain" description="Heterokaryon incompatibility" evidence="1">
    <location>
        <begin position="341"/>
        <end position="489"/>
    </location>
</feature>
<name>A0A9P5LB25_9HYPO</name>
<evidence type="ECO:0000313" key="3">
    <source>
        <dbReference type="Proteomes" id="UP000722485"/>
    </source>
</evidence>
<accession>A0A9P5LB25</accession>
<keyword evidence="3" id="KW-1185">Reference proteome</keyword>
<organism evidence="2 3">
    <name type="scientific">Cylindrodendrum hubeiense</name>
    <dbReference type="NCBI Taxonomy" id="595255"/>
    <lineage>
        <taxon>Eukaryota</taxon>
        <taxon>Fungi</taxon>
        <taxon>Dikarya</taxon>
        <taxon>Ascomycota</taxon>
        <taxon>Pezizomycotina</taxon>
        <taxon>Sordariomycetes</taxon>
        <taxon>Hypocreomycetidae</taxon>
        <taxon>Hypocreales</taxon>
        <taxon>Nectriaceae</taxon>
        <taxon>Cylindrodendrum</taxon>
    </lineage>
</organism>
<dbReference type="AlphaFoldDB" id="A0A9P5LB25"/>
<sequence length="904" mass="102866">MKNFFDPGPLCKKCSKIDFGQFDPNAVSQNQAGEQYSIELKHLLKERNTCRFCGLLFQALCLPENDPLRDNDLQKTIKEDDNFTTRNGRVDFKTWARVRERFWSTEGNGLLIKKDSRWPFGGYTKDSIRMTHAEADANSGAKRKIDCNAQITTNVEFRRGNDMEFNPQALGGASEMGLRAAEEFDNNREHKRWYKFVREIISAVAFFNHGEMKKVPAALWISVYGASHKNSGLMEVTVSGCSKRITRELKTLSRFRLRVASPEITTKDRGLRYGKILDKTKIDMELCRKWVDHCRNEHGDACNKPQWSETLQRPQRTGFRLIDVWKRAIVELNINATRNSYAALSYVWGHPRHSEGILHLNSTNKDALFKRNSLDDRSVGRTIADAMEITRKLGLRYLWADRLCILQHQQLDKDQQLEQMDRIYGSAVVTIVSASGRHLDEPIAGITTERSVNQLARQVTDNPDINVLVPVQRDTSLRPWSTRAWTLQEKLMSRRLLVFHDGTVDFCCSCGVSHEDMTAEDSCISNPPPLVRWLSLADPRLSSSTTRGMRLLRSPVFAEYAALIEQYTPRQMSKASDAVNAILGMLHILITNHQKSPSETSLLSGLPEQFLDQALHWQPAAGEAVSLRARESSETSDGSKVTFPSWSWAAWTAVEENAEGDYGGVRYESPFRAQTNDEGGLKKVVPDEQDEAEEFMRPLLKWYVVNKSSPSRNHPSLRPLNETGLGLAFDENVNIENWNRAVSAATGSLDSSMPSLNKNIANQLTDQHLIFRTKIAQFHLGETRTRTETTWKRNASGKLVVHSELKIRETPILNGGGVEVGRVYLPDPDRHRPELPPYDFALISEAQYFGDEKRVGFTDYPLFNIMLLRWDDRGRPFASRVAMGRITKEAWWEVETREEVVVLG</sequence>
<proteinExistence type="predicted"/>
<protein>
    <recommendedName>
        <fullName evidence="1">Heterokaryon incompatibility domain-containing protein</fullName>
    </recommendedName>
</protein>
<dbReference type="InterPro" id="IPR010730">
    <property type="entry name" value="HET"/>
</dbReference>
<dbReference type="Pfam" id="PF06985">
    <property type="entry name" value="HET"/>
    <property type="match status" value="1"/>
</dbReference>
<evidence type="ECO:0000259" key="1">
    <source>
        <dbReference type="Pfam" id="PF06985"/>
    </source>
</evidence>
<dbReference type="PANTHER" id="PTHR33112">
    <property type="entry name" value="DOMAIN PROTEIN, PUTATIVE-RELATED"/>
    <property type="match status" value="1"/>
</dbReference>
<gene>
    <name evidence="2" type="ORF">G7Z17_g3128</name>
</gene>
<reference evidence="2" key="1">
    <citation type="submission" date="2020-03" db="EMBL/GenBank/DDBJ databases">
        <title>Draft Genome Sequence of Cylindrodendrum hubeiense.</title>
        <authorList>
            <person name="Buettner E."/>
            <person name="Kellner H."/>
        </authorList>
    </citation>
    <scope>NUCLEOTIDE SEQUENCE</scope>
    <source>
        <strain evidence="2">IHI 201604</strain>
    </source>
</reference>
<comment type="caution">
    <text evidence="2">The sequence shown here is derived from an EMBL/GenBank/DDBJ whole genome shotgun (WGS) entry which is preliminary data.</text>
</comment>